<dbReference type="AlphaFoldDB" id="A0A7H1NQU9"/>
<evidence type="ECO:0000313" key="1">
    <source>
        <dbReference type="EMBL" id="QNT78159.1"/>
    </source>
</evidence>
<dbReference type="Proteomes" id="UP000516349">
    <property type="component" value="Chromosome"/>
</dbReference>
<dbReference type="EMBL" id="CP060244">
    <property type="protein sequence ID" value="QNT78159.1"/>
    <property type="molecule type" value="Genomic_DNA"/>
</dbReference>
<organism evidence="1 2">
    <name type="scientific">Entomobacter blattae</name>
    <dbReference type="NCBI Taxonomy" id="2762277"/>
    <lineage>
        <taxon>Bacteria</taxon>
        <taxon>Pseudomonadati</taxon>
        <taxon>Pseudomonadota</taxon>
        <taxon>Alphaproteobacteria</taxon>
        <taxon>Acetobacterales</taxon>
        <taxon>Acetobacteraceae</taxon>
        <taxon>Entomobacter</taxon>
    </lineage>
</organism>
<protein>
    <submittedName>
        <fullName evidence="1">Uncharacterized protein</fullName>
    </submittedName>
</protein>
<name>A0A7H1NQU9_9PROT</name>
<proteinExistence type="predicted"/>
<evidence type="ECO:0000313" key="2">
    <source>
        <dbReference type="Proteomes" id="UP000516349"/>
    </source>
</evidence>
<reference evidence="1 2" key="1">
    <citation type="submission" date="2020-08" db="EMBL/GenBank/DDBJ databases">
        <title>Complete genome sequence of Entomobacter blattae G55GP.</title>
        <authorList>
            <person name="Poehlein A."/>
            <person name="Guzman J."/>
            <person name="Daniel R."/>
            <person name="Vilcinskas A."/>
        </authorList>
    </citation>
    <scope>NUCLEOTIDE SEQUENCE [LARGE SCALE GENOMIC DNA]</scope>
    <source>
        <strain evidence="1 2">G55GP</strain>
    </source>
</reference>
<keyword evidence="2" id="KW-1185">Reference proteome</keyword>
<dbReference type="KEGG" id="ebla:JGUZn3_09270"/>
<sequence>MGCLVGGNEPKLSPYERILGRGRVEGYGANKLSPYEEMFPQTSIRFLAFSVWHGAPVEFFEEVEINRLVCKVISSRRSFFMTPFV</sequence>
<gene>
    <name evidence="1" type="ORF">JGUZn3_09270</name>
</gene>
<accession>A0A7H1NQU9</accession>